<feature type="compositionally biased region" description="Acidic residues" evidence="4">
    <location>
        <begin position="365"/>
        <end position="374"/>
    </location>
</feature>
<dbReference type="SUPFAM" id="SSF47769">
    <property type="entry name" value="SAM/Pointed domain"/>
    <property type="match status" value="1"/>
</dbReference>
<keyword evidence="2" id="KW-0597">Phosphoprotein</keyword>
<dbReference type="EMBL" id="CAACVR010000012">
    <property type="protein sequence ID" value="VEU21452.1"/>
    <property type="molecule type" value="Genomic_DNA"/>
</dbReference>
<evidence type="ECO:0000313" key="8">
    <source>
        <dbReference type="EMBL" id="VEU21452.1"/>
    </source>
</evidence>
<dbReference type="SUPFAM" id="SSF50729">
    <property type="entry name" value="PH domain-like"/>
    <property type="match status" value="1"/>
</dbReference>
<feature type="compositionally biased region" description="Low complexity" evidence="4">
    <location>
        <begin position="116"/>
        <end position="145"/>
    </location>
</feature>
<feature type="compositionally biased region" description="Polar residues" evidence="4">
    <location>
        <begin position="96"/>
        <end position="110"/>
    </location>
</feature>
<feature type="compositionally biased region" description="Basic and acidic residues" evidence="4">
    <location>
        <begin position="536"/>
        <end position="553"/>
    </location>
</feature>
<name>A0A448YKJ3_BRENA</name>
<dbReference type="PANTHER" id="PTHR22902:SF27">
    <property type="entry name" value="PLECKSTRIN HOMOLOGY DOMAIN-CONTAINING FAMILY A MEMBER 3"/>
    <property type="match status" value="1"/>
</dbReference>
<keyword evidence="9" id="KW-1185">Reference proteome</keyword>
<feature type="region of interest" description="Disordered" evidence="4">
    <location>
        <begin position="296"/>
        <end position="322"/>
    </location>
</feature>
<evidence type="ECO:0000256" key="2">
    <source>
        <dbReference type="ARBA" id="ARBA00022553"/>
    </source>
</evidence>
<feature type="compositionally biased region" description="Low complexity" evidence="4">
    <location>
        <begin position="864"/>
        <end position="875"/>
    </location>
</feature>
<dbReference type="InterPro" id="IPR035551">
    <property type="entry name" value="Boi1/2_SH3"/>
</dbReference>
<dbReference type="GO" id="GO:0005829">
    <property type="term" value="C:cytosol"/>
    <property type="evidence" value="ECO:0007669"/>
    <property type="project" value="GOC"/>
</dbReference>
<dbReference type="CDD" id="cd13316">
    <property type="entry name" value="PH_Boi"/>
    <property type="match status" value="1"/>
</dbReference>
<evidence type="ECO:0000313" key="9">
    <source>
        <dbReference type="Proteomes" id="UP000290900"/>
    </source>
</evidence>
<proteinExistence type="predicted"/>
<dbReference type="PROSITE" id="PS50003">
    <property type="entry name" value="PH_DOMAIN"/>
    <property type="match status" value="1"/>
</dbReference>
<dbReference type="GO" id="GO:0005802">
    <property type="term" value="C:trans-Golgi network"/>
    <property type="evidence" value="ECO:0007669"/>
    <property type="project" value="TreeGrafter"/>
</dbReference>
<sequence>MATADEGYGQLYTVIKDFHARLGDELTITRGDSIELISDDREYGDGWYMGKNLSTNEVGLYPKVFTKAKENLNNLARPSLLRSRSRRLTPQGMAAASQSRISSQGTTSLQLKEVPESPTSPTAPTAPAAPTAPTATSAAPFRPATLDPDATMSSSSSSPRDPASVYSSVHRALNDIDRALEELKVDSGNISASTDANSSELPLLEPADVESWTAEQVTQWFSQLGFDIESAGQFARHKISGNILIQMELAYLKELDIASFGTRFEMYKEIEELRLAARKGHHGGIRRAATSSYIASPSLTSTSPSFSSPYHHAHKRSQSMDDVQLKQSISNDHHNMSQRPASVIQTAAMPQLSSISPNPLLLHEEDDEEEEVDELNSLNSQNSPGGRFSSPRRAPRPPSNGSPVERLFQFGGDTDSSRAGNNRHGHSRNPSFDVPSIGPSHVRDASLGQTSSVYGGASRTRTNSSFSFAPSTLGHNRNNSEVSGSISRTADPIKTHRRYSSMISTRRGISPEKAIIIEDSGSTPSTTATATAANTPRDRRSGANLSPERRAVSAKENSSPKAKDSNGKRILSATAAIRSLTTYRPSKTRTSAFQEGIREITPGQAAKQSEFSGWMFKRGNLSIGSWKQRFFVLNKTRLAYFASAKDIKEKGLIDITSHRVMPATETEDKLSAVYAATAGFGRYCFKLVPPAPGSRKGLTFTQQKVHYFAVETREEMRSWMAALMKATIELDESVPVISSCVTPTIPLQRAQELLQEARANAKVNLVTMQKLREEEKEKEKEKERESESTNGTAALDFHDSASGDITQATQTTQNTQASAGSSQVTTPTTLSGPRLDSRPSLSGKSIPSPISPINGMSTPYLMTSGLMSPNSSSSSDLRKRPANVSTNPAPMITRLDRAESPDDSINHSATPLMTAMGAMGRRVMSLRRNKD</sequence>
<evidence type="ECO:0000259" key="7">
    <source>
        <dbReference type="PROSITE" id="PS50105"/>
    </source>
</evidence>
<dbReference type="GO" id="GO:0005769">
    <property type="term" value="C:early endosome"/>
    <property type="evidence" value="ECO:0007669"/>
    <property type="project" value="TreeGrafter"/>
</dbReference>
<dbReference type="GO" id="GO:0042147">
    <property type="term" value="P:retrograde transport, endosome to Golgi"/>
    <property type="evidence" value="ECO:0007669"/>
    <property type="project" value="TreeGrafter"/>
</dbReference>
<feature type="region of interest" description="Disordered" evidence="4">
    <location>
        <begin position="810"/>
        <end position="911"/>
    </location>
</feature>
<dbReference type="InterPro" id="IPR001849">
    <property type="entry name" value="PH_domain"/>
</dbReference>
<feature type="region of interest" description="Disordered" evidence="4">
    <location>
        <begin position="772"/>
        <end position="797"/>
    </location>
</feature>
<reference evidence="8 9" key="1">
    <citation type="submission" date="2018-12" db="EMBL/GenBank/DDBJ databases">
        <authorList>
            <person name="Tiukova I."/>
            <person name="Dainat J."/>
        </authorList>
    </citation>
    <scope>NUCLEOTIDE SEQUENCE [LARGE SCALE GENOMIC DNA]</scope>
</reference>
<dbReference type="SMART" id="SM00326">
    <property type="entry name" value="SH3"/>
    <property type="match status" value="1"/>
</dbReference>
<dbReference type="CDD" id="cd11886">
    <property type="entry name" value="SH3_BOI"/>
    <property type="match status" value="1"/>
</dbReference>
<dbReference type="SUPFAM" id="SSF50044">
    <property type="entry name" value="SH3-domain"/>
    <property type="match status" value="1"/>
</dbReference>
<feature type="region of interest" description="Disordered" evidence="4">
    <location>
        <begin position="365"/>
        <end position="569"/>
    </location>
</feature>
<accession>A0A448YKJ3</accession>
<dbReference type="Pfam" id="PF00169">
    <property type="entry name" value="PH"/>
    <property type="match status" value="1"/>
</dbReference>
<dbReference type="OrthoDB" id="73680at2759"/>
<feature type="domain" description="SAM" evidence="7">
    <location>
        <begin position="212"/>
        <end position="276"/>
    </location>
</feature>
<feature type="domain" description="PH" evidence="6">
    <location>
        <begin position="608"/>
        <end position="728"/>
    </location>
</feature>
<dbReference type="PROSITE" id="PS50105">
    <property type="entry name" value="SAM_DOMAIN"/>
    <property type="match status" value="1"/>
</dbReference>
<dbReference type="Gene3D" id="2.30.30.40">
    <property type="entry name" value="SH3 Domains"/>
    <property type="match status" value="1"/>
</dbReference>
<feature type="region of interest" description="Disordered" evidence="4">
    <location>
        <begin position="76"/>
        <end position="166"/>
    </location>
</feature>
<evidence type="ECO:0000256" key="3">
    <source>
        <dbReference type="PROSITE-ProRule" id="PRU00192"/>
    </source>
</evidence>
<feature type="compositionally biased region" description="Polar residues" evidence="4">
    <location>
        <begin position="447"/>
        <end position="488"/>
    </location>
</feature>
<dbReference type="Gene3D" id="2.30.29.30">
    <property type="entry name" value="Pleckstrin-homology domain (PH domain)/Phosphotyrosine-binding domain (PTB)"/>
    <property type="match status" value="1"/>
</dbReference>
<dbReference type="Gene3D" id="1.10.150.50">
    <property type="entry name" value="Transcription Factor, Ets-1"/>
    <property type="match status" value="1"/>
</dbReference>
<dbReference type="FunFam" id="2.30.29.30:FF:000230">
    <property type="entry name" value="Polarized growth protein (Boi2)"/>
    <property type="match status" value="1"/>
</dbReference>
<dbReference type="Proteomes" id="UP000290900">
    <property type="component" value="Unassembled WGS sequence"/>
</dbReference>
<dbReference type="PROSITE" id="PS50002">
    <property type="entry name" value="SH3"/>
    <property type="match status" value="1"/>
</dbReference>
<dbReference type="GO" id="GO:0007032">
    <property type="term" value="P:endosome organization"/>
    <property type="evidence" value="ECO:0007669"/>
    <property type="project" value="TreeGrafter"/>
</dbReference>
<dbReference type="FunCoup" id="A0A448YKJ3">
    <property type="interactions" value="225"/>
</dbReference>
<dbReference type="InterPro" id="IPR011993">
    <property type="entry name" value="PH-like_dom_sf"/>
</dbReference>
<feature type="compositionally biased region" description="Low complexity" evidence="4">
    <location>
        <begin position="810"/>
        <end position="823"/>
    </location>
</feature>
<feature type="compositionally biased region" description="Low complexity" evidence="4">
    <location>
        <begin position="296"/>
        <end position="309"/>
    </location>
</feature>
<feature type="compositionally biased region" description="Low complexity" evidence="4">
    <location>
        <begin position="153"/>
        <end position="166"/>
    </location>
</feature>
<feature type="compositionally biased region" description="Low complexity" evidence="4">
    <location>
        <begin position="383"/>
        <end position="392"/>
    </location>
</feature>
<dbReference type="AlphaFoldDB" id="A0A448YKJ3"/>
<dbReference type="PANTHER" id="PTHR22902">
    <property type="entry name" value="SESQUIPEDALIAN"/>
    <property type="match status" value="1"/>
</dbReference>
<protein>
    <submittedName>
        <fullName evidence="8">DEKNAAC102555</fullName>
    </submittedName>
</protein>
<dbReference type="STRING" id="13370.A0A448YKJ3"/>
<dbReference type="InterPro" id="IPR036028">
    <property type="entry name" value="SH3-like_dom_sf"/>
</dbReference>
<keyword evidence="1 3" id="KW-0728">SH3 domain</keyword>
<feature type="domain" description="SH3" evidence="5">
    <location>
        <begin position="7"/>
        <end position="71"/>
    </location>
</feature>
<dbReference type="InterPro" id="IPR001660">
    <property type="entry name" value="SAM"/>
</dbReference>
<dbReference type="GO" id="GO:0001881">
    <property type="term" value="P:receptor recycling"/>
    <property type="evidence" value="ECO:0007669"/>
    <property type="project" value="TreeGrafter"/>
</dbReference>
<dbReference type="InterPro" id="IPR045188">
    <property type="entry name" value="Boi1/Boi2-like"/>
</dbReference>
<organism evidence="8 9">
    <name type="scientific">Brettanomyces naardenensis</name>
    <name type="common">Yeast</name>
    <dbReference type="NCBI Taxonomy" id="13370"/>
    <lineage>
        <taxon>Eukaryota</taxon>
        <taxon>Fungi</taxon>
        <taxon>Dikarya</taxon>
        <taxon>Ascomycota</taxon>
        <taxon>Saccharomycotina</taxon>
        <taxon>Pichiomycetes</taxon>
        <taxon>Pichiales</taxon>
        <taxon>Pichiaceae</taxon>
        <taxon>Brettanomyces</taxon>
    </lineage>
</organism>
<dbReference type="InterPro" id="IPR013761">
    <property type="entry name" value="SAM/pointed_sf"/>
</dbReference>
<dbReference type="CDD" id="cd09535">
    <property type="entry name" value="SAM_BOI-like_fungal"/>
    <property type="match status" value="1"/>
</dbReference>
<gene>
    <name evidence="8" type="ORF">BRENAR_LOCUS2185</name>
</gene>
<evidence type="ECO:0000259" key="5">
    <source>
        <dbReference type="PROSITE" id="PS50002"/>
    </source>
</evidence>
<evidence type="ECO:0000256" key="4">
    <source>
        <dbReference type="SAM" id="MobiDB-lite"/>
    </source>
</evidence>
<evidence type="ECO:0000256" key="1">
    <source>
        <dbReference type="ARBA" id="ARBA00022443"/>
    </source>
</evidence>
<dbReference type="SMART" id="SM00454">
    <property type="entry name" value="SAM"/>
    <property type="match status" value="1"/>
</dbReference>
<dbReference type="SMART" id="SM00233">
    <property type="entry name" value="PH"/>
    <property type="match status" value="1"/>
</dbReference>
<dbReference type="InterPro" id="IPR001452">
    <property type="entry name" value="SH3_domain"/>
</dbReference>
<dbReference type="InParanoid" id="A0A448YKJ3"/>
<dbReference type="Pfam" id="PF07647">
    <property type="entry name" value="SAM_2"/>
    <property type="match status" value="1"/>
</dbReference>
<dbReference type="GO" id="GO:0055037">
    <property type="term" value="C:recycling endosome"/>
    <property type="evidence" value="ECO:0007669"/>
    <property type="project" value="TreeGrafter"/>
</dbReference>
<feature type="compositionally biased region" description="Basic and acidic residues" evidence="4">
    <location>
        <begin position="772"/>
        <end position="787"/>
    </location>
</feature>
<evidence type="ECO:0000259" key="6">
    <source>
        <dbReference type="PROSITE" id="PS50003"/>
    </source>
</evidence>
<dbReference type="Pfam" id="PF00018">
    <property type="entry name" value="SH3_1"/>
    <property type="match status" value="1"/>
</dbReference>